<dbReference type="AlphaFoldDB" id="A0A1J1I3X1"/>
<evidence type="ECO:0000313" key="3">
    <source>
        <dbReference type="Proteomes" id="UP000183832"/>
    </source>
</evidence>
<gene>
    <name evidence="2" type="ORF">CLUMA_CG008522</name>
</gene>
<keyword evidence="1" id="KW-0732">Signal</keyword>
<sequence length="38" mass="4135">MANHIHILVVITTTLATLISAAPVMMNMAEVSHNFTIQ</sequence>
<feature type="signal peptide" evidence="1">
    <location>
        <begin position="1"/>
        <end position="21"/>
    </location>
</feature>
<accession>A0A1J1I3X1</accession>
<keyword evidence="3" id="KW-1185">Reference proteome</keyword>
<feature type="chain" id="PRO_5013266821" evidence="1">
    <location>
        <begin position="22"/>
        <end position="38"/>
    </location>
</feature>
<evidence type="ECO:0000313" key="2">
    <source>
        <dbReference type="EMBL" id="CRK95039.1"/>
    </source>
</evidence>
<reference evidence="2 3" key="1">
    <citation type="submission" date="2015-04" db="EMBL/GenBank/DDBJ databases">
        <authorList>
            <person name="Syromyatnikov M.Y."/>
            <person name="Popov V.N."/>
        </authorList>
    </citation>
    <scope>NUCLEOTIDE SEQUENCE [LARGE SCALE GENOMIC DNA]</scope>
</reference>
<proteinExistence type="predicted"/>
<name>A0A1J1I3X1_9DIPT</name>
<dbReference type="Proteomes" id="UP000183832">
    <property type="component" value="Unassembled WGS sequence"/>
</dbReference>
<evidence type="ECO:0000256" key="1">
    <source>
        <dbReference type="SAM" id="SignalP"/>
    </source>
</evidence>
<protein>
    <submittedName>
        <fullName evidence="2">CLUMA_CG008522, isoform A</fullName>
    </submittedName>
</protein>
<feature type="non-terminal residue" evidence="2">
    <location>
        <position position="38"/>
    </location>
</feature>
<dbReference type="EMBL" id="CVRI01000040">
    <property type="protein sequence ID" value="CRK95039.1"/>
    <property type="molecule type" value="Genomic_DNA"/>
</dbReference>
<organism evidence="2 3">
    <name type="scientific">Clunio marinus</name>
    <dbReference type="NCBI Taxonomy" id="568069"/>
    <lineage>
        <taxon>Eukaryota</taxon>
        <taxon>Metazoa</taxon>
        <taxon>Ecdysozoa</taxon>
        <taxon>Arthropoda</taxon>
        <taxon>Hexapoda</taxon>
        <taxon>Insecta</taxon>
        <taxon>Pterygota</taxon>
        <taxon>Neoptera</taxon>
        <taxon>Endopterygota</taxon>
        <taxon>Diptera</taxon>
        <taxon>Nematocera</taxon>
        <taxon>Chironomoidea</taxon>
        <taxon>Chironomidae</taxon>
        <taxon>Clunio</taxon>
    </lineage>
</organism>